<dbReference type="SUPFAM" id="SSF55785">
    <property type="entry name" value="PYP-like sensor domain (PAS domain)"/>
    <property type="match status" value="1"/>
</dbReference>
<sequence length="781" mass="83232">MQPNSLSTIGGEFLDPQREAAFQAERLPETLRHARLLFGLAAILNFLFLASDWRFLGDPHFAVAVPARLGVVVISLICLGLAPRATNFPALQRLILGWETAAAIGVALLVSSRSDIALFVVLMLPAVFLLVAPTRFRWTVVVGVGTSGLLLAAYALPPPLPATSIGLGLAAVMANVALLLVVVRSNRLRRLEWIAMQAERRANRDLLESRQLFEALFTAVPIPVVVSDAQDGRFVNMNDAARSFFGIGSPGHLTALSTRTFIDKPDRRRVQGALDRHRTVRDIEVPLRTIDGAHRDVLLSADAVQIGHRPCVITSLVDITARKAAEETIRDAAHHDVLTGLPNRALFQVTLDAALARAEREASQVGLILLDLDAFKEVNDTLGHDAGDILLKEVAIRLSGLVEPGDLVARLGGDEFVLITAGTRDGTGESPRIDAVAAAVLDVLGPAVAIAGRSVSPRASLGLALYPDHARNAADLLTNADLALYAAKAAGRNQAALFKPALRASIEERVTVAREIRAGLAEGGIVPFYQPKVHLGTGAIVGFEALARWHHPARGLLAPAAFASAFDDPEIGAALGASIAQQVARDLRSWLASGLDPGRVFVNLSTAQFADRDLAESFLAMLAATGVPTERLGVEVTETVLLGGRGERVSDVLKRLHVAGIRVALDDFGTGYASLTHLKRFPVDEIKVDRSFINDLTRDVNDVAIVTAVLQLGRSLGLDVTAEGVETVEQARFLEAGGCSFAQGYLYAKPTAASRIPWLLSKGLGVSRTPRAVFSDLAAAG</sequence>
<evidence type="ECO:0000313" key="5">
    <source>
        <dbReference type="Proteomes" id="UP000474159"/>
    </source>
</evidence>
<dbReference type="Gene3D" id="3.30.70.270">
    <property type="match status" value="1"/>
</dbReference>
<feature type="transmembrane region" description="Helical" evidence="1">
    <location>
        <begin position="94"/>
        <end position="110"/>
    </location>
</feature>
<evidence type="ECO:0000259" key="2">
    <source>
        <dbReference type="PROSITE" id="PS50883"/>
    </source>
</evidence>
<dbReference type="Proteomes" id="UP000474159">
    <property type="component" value="Unassembled WGS sequence"/>
</dbReference>
<keyword evidence="1" id="KW-1133">Transmembrane helix</keyword>
<dbReference type="InterPro" id="IPR001633">
    <property type="entry name" value="EAL_dom"/>
</dbReference>
<dbReference type="CDD" id="cd00130">
    <property type="entry name" value="PAS"/>
    <property type="match status" value="1"/>
</dbReference>
<dbReference type="EMBL" id="VZZK01000001">
    <property type="protein sequence ID" value="KAB1081662.1"/>
    <property type="molecule type" value="Genomic_DNA"/>
</dbReference>
<dbReference type="Gene3D" id="3.20.20.450">
    <property type="entry name" value="EAL domain"/>
    <property type="match status" value="1"/>
</dbReference>
<proteinExistence type="predicted"/>
<dbReference type="Pfam" id="PF13188">
    <property type="entry name" value="PAS_8"/>
    <property type="match status" value="1"/>
</dbReference>
<comment type="caution">
    <text evidence="4">The sequence shown here is derived from an EMBL/GenBank/DDBJ whole genome shotgun (WGS) entry which is preliminary data.</text>
</comment>
<dbReference type="InterPro" id="IPR035965">
    <property type="entry name" value="PAS-like_dom_sf"/>
</dbReference>
<keyword evidence="1" id="KW-0812">Transmembrane</keyword>
<dbReference type="CDD" id="cd01949">
    <property type="entry name" value="GGDEF"/>
    <property type="match status" value="1"/>
</dbReference>
<keyword evidence="1" id="KW-0472">Membrane</keyword>
<dbReference type="Gene3D" id="3.30.450.20">
    <property type="entry name" value="PAS domain"/>
    <property type="match status" value="1"/>
</dbReference>
<dbReference type="CDD" id="cd01948">
    <property type="entry name" value="EAL"/>
    <property type="match status" value="1"/>
</dbReference>
<evidence type="ECO:0000259" key="3">
    <source>
        <dbReference type="PROSITE" id="PS50887"/>
    </source>
</evidence>
<accession>A0A6L3T8N6</accession>
<feature type="domain" description="GGDEF" evidence="3">
    <location>
        <begin position="363"/>
        <end position="500"/>
    </location>
</feature>
<dbReference type="Pfam" id="PF00990">
    <property type="entry name" value="GGDEF"/>
    <property type="match status" value="1"/>
</dbReference>
<evidence type="ECO:0000256" key="1">
    <source>
        <dbReference type="SAM" id="Phobius"/>
    </source>
</evidence>
<dbReference type="InterPro" id="IPR000014">
    <property type="entry name" value="PAS"/>
</dbReference>
<reference evidence="4 5" key="1">
    <citation type="submission" date="2019-09" db="EMBL/GenBank/DDBJ databases">
        <title>YIM 48816 draft genome.</title>
        <authorList>
            <person name="Jiang L."/>
        </authorList>
    </citation>
    <scope>NUCLEOTIDE SEQUENCE [LARGE SCALE GENOMIC DNA]</scope>
    <source>
        <strain evidence="4 5">YIM 48816</strain>
    </source>
</reference>
<dbReference type="SMART" id="SM00052">
    <property type="entry name" value="EAL"/>
    <property type="match status" value="1"/>
</dbReference>
<feature type="domain" description="EAL" evidence="2">
    <location>
        <begin position="509"/>
        <end position="764"/>
    </location>
</feature>
<dbReference type="RefSeq" id="WP_150996191.1">
    <property type="nucleotide sequence ID" value="NZ_VZZK01000001.1"/>
</dbReference>
<gene>
    <name evidence="4" type="ORF">F6X53_00735</name>
</gene>
<organism evidence="4 5">
    <name type="scientific">Methylobacterium soli</name>
    <dbReference type="NCBI Taxonomy" id="553447"/>
    <lineage>
        <taxon>Bacteria</taxon>
        <taxon>Pseudomonadati</taxon>
        <taxon>Pseudomonadota</taxon>
        <taxon>Alphaproteobacteria</taxon>
        <taxon>Hyphomicrobiales</taxon>
        <taxon>Methylobacteriaceae</taxon>
        <taxon>Methylobacterium</taxon>
    </lineage>
</organism>
<dbReference type="InterPro" id="IPR043128">
    <property type="entry name" value="Rev_trsase/Diguanyl_cyclase"/>
</dbReference>
<dbReference type="InterPro" id="IPR000160">
    <property type="entry name" value="GGDEF_dom"/>
</dbReference>
<feature type="transmembrane region" description="Helical" evidence="1">
    <location>
        <begin position="139"/>
        <end position="156"/>
    </location>
</feature>
<dbReference type="SUPFAM" id="SSF141868">
    <property type="entry name" value="EAL domain-like"/>
    <property type="match status" value="1"/>
</dbReference>
<dbReference type="SMART" id="SM00091">
    <property type="entry name" value="PAS"/>
    <property type="match status" value="1"/>
</dbReference>
<dbReference type="OrthoDB" id="9814202at2"/>
<dbReference type="AlphaFoldDB" id="A0A6L3T8N6"/>
<feature type="transmembrane region" description="Helical" evidence="1">
    <location>
        <begin position="116"/>
        <end position="132"/>
    </location>
</feature>
<feature type="transmembrane region" description="Helical" evidence="1">
    <location>
        <begin position="61"/>
        <end position="82"/>
    </location>
</feature>
<dbReference type="PANTHER" id="PTHR44757">
    <property type="entry name" value="DIGUANYLATE CYCLASE DGCP"/>
    <property type="match status" value="1"/>
</dbReference>
<dbReference type="NCBIfam" id="TIGR00254">
    <property type="entry name" value="GGDEF"/>
    <property type="match status" value="1"/>
</dbReference>
<dbReference type="PROSITE" id="PS50883">
    <property type="entry name" value="EAL"/>
    <property type="match status" value="1"/>
</dbReference>
<dbReference type="SMART" id="SM00267">
    <property type="entry name" value="GGDEF"/>
    <property type="match status" value="1"/>
</dbReference>
<name>A0A6L3T8N6_9HYPH</name>
<keyword evidence="5" id="KW-1185">Reference proteome</keyword>
<dbReference type="SUPFAM" id="SSF55073">
    <property type="entry name" value="Nucleotide cyclase"/>
    <property type="match status" value="1"/>
</dbReference>
<dbReference type="InterPro" id="IPR029787">
    <property type="entry name" value="Nucleotide_cyclase"/>
</dbReference>
<feature type="transmembrane region" description="Helical" evidence="1">
    <location>
        <begin position="36"/>
        <end position="55"/>
    </location>
</feature>
<dbReference type="NCBIfam" id="TIGR00229">
    <property type="entry name" value="sensory_box"/>
    <property type="match status" value="1"/>
</dbReference>
<dbReference type="Pfam" id="PF00563">
    <property type="entry name" value="EAL"/>
    <property type="match status" value="1"/>
</dbReference>
<feature type="transmembrane region" description="Helical" evidence="1">
    <location>
        <begin position="162"/>
        <end position="183"/>
    </location>
</feature>
<dbReference type="PANTHER" id="PTHR44757:SF2">
    <property type="entry name" value="BIOFILM ARCHITECTURE MAINTENANCE PROTEIN MBAA"/>
    <property type="match status" value="1"/>
</dbReference>
<dbReference type="PROSITE" id="PS50887">
    <property type="entry name" value="GGDEF"/>
    <property type="match status" value="1"/>
</dbReference>
<evidence type="ECO:0000313" key="4">
    <source>
        <dbReference type="EMBL" id="KAB1081662.1"/>
    </source>
</evidence>
<dbReference type="InterPro" id="IPR035919">
    <property type="entry name" value="EAL_sf"/>
</dbReference>
<protein>
    <submittedName>
        <fullName evidence="4">EAL domain-containing protein</fullName>
    </submittedName>
</protein>
<dbReference type="InterPro" id="IPR052155">
    <property type="entry name" value="Biofilm_reg_signaling"/>
</dbReference>